<accession>A0ABT9ZVX2</accession>
<dbReference type="Gene3D" id="1.10.260.40">
    <property type="entry name" value="lambda repressor-like DNA-binding domains"/>
    <property type="match status" value="1"/>
</dbReference>
<evidence type="ECO:0000313" key="2">
    <source>
        <dbReference type="Proteomes" id="UP001230005"/>
    </source>
</evidence>
<reference evidence="1 2" key="1">
    <citation type="submission" date="2023-07" db="EMBL/GenBank/DDBJ databases">
        <title>Genomic Encyclopedia of Type Strains, Phase IV (KMG-IV): sequencing the most valuable type-strain genomes for metagenomic binning, comparative biology and taxonomic classification.</title>
        <authorList>
            <person name="Goeker M."/>
        </authorList>
    </citation>
    <scope>NUCLEOTIDE SEQUENCE [LARGE SCALE GENOMIC DNA]</scope>
    <source>
        <strain evidence="1 2">DSM 9768</strain>
    </source>
</reference>
<keyword evidence="2" id="KW-1185">Reference proteome</keyword>
<dbReference type="CDD" id="cd00093">
    <property type="entry name" value="HTH_XRE"/>
    <property type="match status" value="1"/>
</dbReference>
<name>A0ABT9ZVX2_9BACI</name>
<comment type="caution">
    <text evidence="1">The sequence shown here is derived from an EMBL/GenBank/DDBJ whole genome shotgun (WGS) entry which is preliminary data.</text>
</comment>
<sequence length="62" mass="7276">MAREGISMVDIAELLNVRYATVNDKVNGKYRFYYDEALKIKEAFFPNCTLEYLFENDNEQTA</sequence>
<dbReference type="InterPro" id="IPR010982">
    <property type="entry name" value="Lambda_DNA-bd_dom_sf"/>
</dbReference>
<proteinExistence type="predicted"/>
<dbReference type="InterPro" id="IPR001387">
    <property type="entry name" value="Cro/C1-type_HTH"/>
</dbReference>
<dbReference type="SUPFAM" id="SSF47413">
    <property type="entry name" value="lambda repressor-like DNA-binding domains"/>
    <property type="match status" value="1"/>
</dbReference>
<gene>
    <name evidence="1" type="ORF">J2S74_002274</name>
</gene>
<organism evidence="1 2">
    <name type="scientific">Evansella vedderi</name>
    <dbReference type="NCBI Taxonomy" id="38282"/>
    <lineage>
        <taxon>Bacteria</taxon>
        <taxon>Bacillati</taxon>
        <taxon>Bacillota</taxon>
        <taxon>Bacilli</taxon>
        <taxon>Bacillales</taxon>
        <taxon>Bacillaceae</taxon>
        <taxon>Evansella</taxon>
    </lineage>
</organism>
<protein>
    <submittedName>
        <fullName evidence="1">Plasmid maintenance system antidote protein VapI</fullName>
    </submittedName>
</protein>
<dbReference type="EMBL" id="JAUSUG010000008">
    <property type="protein sequence ID" value="MDQ0254892.1"/>
    <property type="molecule type" value="Genomic_DNA"/>
</dbReference>
<dbReference type="Proteomes" id="UP001230005">
    <property type="component" value="Unassembled WGS sequence"/>
</dbReference>
<evidence type="ECO:0000313" key="1">
    <source>
        <dbReference type="EMBL" id="MDQ0254892.1"/>
    </source>
</evidence>